<comment type="caution">
    <text evidence="1">The sequence shown here is derived from an EMBL/GenBank/DDBJ whole genome shotgun (WGS) entry which is preliminary data.</text>
</comment>
<dbReference type="EMBL" id="LAZR01041649">
    <property type="protein sequence ID" value="KKL11453.1"/>
    <property type="molecule type" value="Genomic_DNA"/>
</dbReference>
<name>A0A0F9DHH3_9ZZZZ</name>
<organism evidence="1">
    <name type="scientific">marine sediment metagenome</name>
    <dbReference type="NCBI Taxonomy" id="412755"/>
    <lineage>
        <taxon>unclassified sequences</taxon>
        <taxon>metagenomes</taxon>
        <taxon>ecological metagenomes</taxon>
    </lineage>
</organism>
<sequence>MKTYAIYIIVGSSAVEQEPVKLLVVGSIPAPRVICCCSSVGRSCSLVMNWSWVRILPVAQLSINLKFIDIMAISFHHYHGIDGAMLHRAEARNIVVSILHDPKEGYILSHDRKIIKERLPLAEFMERLNQGEYSSKKGQLVLTDRLTQDTRVVLAALSHGSFSRIANVERWLDHRYSHLIQNKKIILAMHTNSMGDATIESSESLGNDERTIVQRVWDTEKVLDHMKQNGFIVQQSMIPDGPCRINDEEVYYLLGR</sequence>
<accession>A0A0F9DHH3</accession>
<dbReference type="AlphaFoldDB" id="A0A0F9DHH3"/>
<gene>
    <name evidence="1" type="ORF">LCGC14_2545690</name>
</gene>
<reference evidence="1" key="1">
    <citation type="journal article" date="2015" name="Nature">
        <title>Complex archaea that bridge the gap between prokaryotes and eukaryotes.</title>
        <authorList>
            <person name="Spang A."/>
            <person name="Saw J.H."/>
            <person name="Jorgensen S.L."/>
            <person name="Zaremba-Niedzwiedzka K."/>
            <person name="Martijn J."/>
            <person name="Lind A.E."/>
            <person name="van Eijk R."/>
            <person name="Schleper C."/>
            <person name="Guy L."/>
            <person name="Ettema T.J."/>
        </authorList>
    </citation>
    <scope>NUCLEOTIDE SEQUENCE</scope>
</reference>
<proteinExistence type="predicted"/>
<evidence type="ECO:0000313" key="1">
    <source>
        <dbReference type="EMBL" id="KKL11453.1"/>
    </source>
</evidence>
<protein>
    <submittedName>
        <fullName evidence="1">Uncharacterized protein</fullName>
    </submittedName>
</protein>